<keyword evidence="4 6" id="KW-0408">Iron</keyword>
<keyword evidence="3 6" id="KW-0560">Oxidoreductase</keyword>
<feature type="binding site" evidence="6">
    <location>
        <position position="6"/>
    </location>
    <ligand>
        <name>[4Fe-4S] cluster</name>
        <dbReference type="ChEBI" id="CHEBI:49883"/>
    </ligand>
</feature>
<organism evidence="7 8">
    <name type="scientific">Fodinisporobacter ferrooxydans</name>
    <dbReference type="NCBI Taxonomy" id="2901836"/>
    <lineage>
        <taxon>Bacteria</taxon>
        <taxon>Bacillati</taxon>
        <taxon>Bacillota</taxon>
        <taxon>Bacilli</taxon>
        <taxon>Bacillales</taxon>
        <taxon>Alicyclobacillaceae</taxon>
        <taxon>Fodinisporobacter</taxon>
    </lineage>
</organism>
<comment type="similarity">
    <text evidence="6">Belongs to the HCP family.</text>
</comment>
<keyword evidence="2 6" id="KW-0479">Metal-binding</keyword>
<dbReference type="InterPro" id="IPR011254">
    <property type="entry name" value="Prismane-like_sf"/>
</dbReference>
<dbReference type="NCBIfam" id="TIGR01703">
    <property type="entry name" value="hybrid_clust"/>
    <property type="match status" value="1"/>
</dbReference>
<dbReference type="PANTHER" id="PTHR30109">
    <property type="entry name" value="HYDROXYLAMINE REDUCTASE"/>
    <property type="match status" value="1"/>
</dbReference>
<dbReference type="InterPro" id="IPR004137">
    <property type="entry name" value="HCP/CODH"/>
</dbReference>
<evidence type="ECO:0000256" key="2">
    <source>
        <dbReference type="ARBA" id="ARBA00022723"/>
    </source>
</evidence>
<dbReference type="Gene3D" id="3.40.50.2030">
    <property type="match status" value="2"/>
</dbReference>
<dbReference type="HAMAP" id="MF_00069">
    <property type="entry name" value="Hydroxylam_reduct"/>
    <property type="match status" value="1"/>
</dbReference>
<dbReference type="GO" id="GO:0050418">
    <property type="term" value="F:hydroxylamine reductase activity"/>
    <property type="evidence" value="ECO:0007669"/>
    <property type="project" value="UniProtKB-EC"/>
</dbReference>
<feature type="modified residue" description="Cysteine persulfide" evidence="6">
    <location>
        <position position="282"/>
    </location>
</feature>
<feature type="binding site" evidence="6">
    <location>
        <position position="20"/>
    </location>
    <ligand>
        <name>[4Fe-4S] cluster</name>
        <dbReference type="ChEBI" id="CHEBI:49883"/>
    </ligand>
</feature>
<evidence type="ECO:0000256" key="1">
    <source>
        <dbReference type="ARBA" id="ARBA00022490"/>
    </source>
</evidence>
<dbReference type="EC" id="1.7.99.1" evidence="6"/>
<comment type="cofactor">
    <cofactor evidence="6">
        <name>hybrid [4Fe-2O-2S] cluster</name>
        <dbReference type="ChEBI" id="CHEBI:60519"/>
    </cofactor>
    <text evidence="6">Binds 1 hybrid [4Fe-2O-2S] cluster.</text>
</comment>
<evidence type="ECO:0000256" key="5">
    <source>
        <dbReference type="ARBA" id="ARBA00023014"/>
    </source>
</evidence>
<protein>
    <recommendedName>
        <fullName evidence="6">Hydroxylamine reductase</fullName>
        <ecNumber evidence="6">1.7.99.1</ecNumber>
    </recommendedName>
    <alternativeName>
        <fullName evidence="6">Hybrid-cluster protein</fullName>
        <shortName evidence="6">HCP</shortName>
    </alternativeName>
    <alternativeName>
        <fullName evidence="6">Prismane protein</fullName>
    </alternativeName>
</protein>
<evidence type="ECO:0000256" key="4">
    <source>
        <dbReference type="ARBA" id="ARBA00023004"/>
    </source>
</evidence>
<evidence type="ECO:0000256" key="3">
    <source>
        <dbReference type="ARBA" id="ARBA00023002"/>
    </source>
</evidence>
<keyword evidence="1 6" id="KW-0963">Cytoplasm</keyword>
<dbReference type="Gene3D" id="1.20.1270.20">
    <property type="match status" value="1"/>
</dbReference>
<evidence type="ECO:0000256" key="6">
    <source>
        <dbReference type="HAMAP-Rule" id="MF_00069"/>
    </source>
</evidence>
<dbReference type="PANTHER" id="PTHR30109:SF0">
    <property type="entry name" value="HYDROXYLAMINE REDUCTASE"/>
    <property type="match status" value="1"/>
</dbReference>
<dbReference type="EMBL" id="CP089291">
    <property type="protein sequence ID" value="UOF90682.1"/>
    <property type="molecule type" value="Genomic_DNA"/>
</dbReference>
<gene>
    <name evidence="6 7" type="primary">hcp</name>
    <name evidence="7" type="ORF">LSG31_22990</name>
</gene>
<keyword evidence="8" id="KW-1185">Reference proteome</keyword>
<name>A0ABY4CMN0_9BACL</name>
<proteinExistence type="inferred from homology"/>
<feature type="binding site" evidence="6">
    <location>
        <position position="337"/>
    </location>
    <ligand>
        <name>hybrid [4Fe-2O-2S] cluster</name>
        <dbReference type="ChEBI" id="CHEBI:60519"/>
    </ligand>
</feature>
<dbReference type="NCBIfam" id="NF003658">
    <property type="entry name" value="PRK05290.1"/>
    <property type="match status" value="1"/>
</dbReference>
<evidence type="ECO:0000313" key="8">
    <source>
        <dbReference type="Proteomes" id="UP000830167"/>
    </source>
</evidence>
<feature type="binding site" evidence="6">
    <location>
        <position position="14"/>
    </location>
    <ligand>
        <name>[4Fe-4S] cluster</name>
        <dbReference type="ChEBI" id="CHEBI:49883"/>
    </ligand>
</feature>
<sequence length="430" mass="46945">MFCYQCEQTALGGCTVVGVCGKTEDLASIQDTIIFALKGIAAYATHARELGYTDPEVDAITHEALYFTLTNVNFNLEEHVNMALKVGSAAVKVMELLDRAHTDRLGIPQPVRVSQNKVEGKSIVVTGHNLFALEELLKQTEGKGINIYTHSEMLPAHGYPQLKKYAHLKGNIGKAWYDQRKLFEEFPGAILATTNCVMPIKGTYADRFFSYEIAGLKGVAKIVDNDFTPLIEKALSLPSAHIESDQTLVTGFHHETVIGLAPEIIAAVKSGKIKRFFVIAGCDAPGRGGEYYRELATSLPSDTVILTTSCGKFRFNDVEYGTVPGTDIPRYIDLGQCNNSISTVKIALALADAFECPVNELPVSIVLSWFEQKAVAILLGLFSLGIQDVRIGPKAPEFLAPGVVEVLQETFGLQLIDTAQKDMEVMLQLV</sequence>
<feature type="binding site" evidence="6">
    <location>
        <position position="152"/>
    </location>
    <ligand>
        <name>hybrid [4Fe-2O-2S] cluster</name>
        <dbReference type="ChEBI" id="CHEBI:60519"/>
    </ligand>
</feature>
<accession>A0ABY4CMN0</accession>
<dbReference type="InterPro" id="IPR010048">
    <property type="entry name" value="Hydroxylam_reduct"/>
</dbReference>
<evidence type="ECO:0000313" key="7">
    <source>
        <dbReference type="EMBL" id="UOF90682.1"/>
    </source>
</evidence>
<feature type="binding site" evidence="6">
    <location>
        <position position="128"/>
    </location>
    <ligand>
        <name>hybrid [4Fe-2O-2S] cluster</name>
        <dbReference type="ChEBI" id="CHEBI:60519"/>
    </ligand>
</feature>
<feature type="binding site" evidence="6">
    <location>
        <position position="310"/>
    </location>
    <ligand>
        <name>hybrid [4Fe-2O-2S] cluster</name>
        <dbReference type="ChEBI" id="CHEBI:60519"/>
    </ligand>
</feature>
<reference evidence="7" key="1">
    <citation type="submission" date="2021-12" db="EMBL/GenBank/DDBJ databases">
        <title>Alicyclobacillaceae gen. nov., sp. nov., isolated from chalcocite enrichment system.</title>
        <authorList>
            <person name="Jiang Z."/>
        </authorList>
    </citation>
    <scope>NUCLEOTIDE SEQUENCE</scope>
    <source>
        <strain evidence="7">MYW30-H2</strain>
    </source>
</reference>
<dbReference type="SUPFAM" id="SSF56821">
    <property type="entry name" value="Prismane protein-like"/>
    <property type="match status" value="1"/>
</dbReference>
<keyword evidence="5 6" id="KW-0411">Iron-sulfur</keyword>
<comment type="catalytic activity">
    <reaction evidence="6">
        <text>A + NH4(+) + H2O = hydroxylamine + AH2 + H(+)</text>
        <dbReference type="Rhea" id="RHEA:22052"/>
        <dbReference type="ChEBI" id="CHEBI:13193"/>
        <dbReference type="ChEBI" id="CHEBI:15377"/>
        <dbReference type="ChEBI" id="CHEBI:15378"/>
        <dbReference type="ChEBI" id="CHEBI:15429"/>
        <dbReference type="ChEBI" id="CHEBI:17499"/>
        <dbReference type="ChEBI" id="CHEBI:28938"/>
        <dbReference type="EC" id="1.7.99.1"/>
    </reaction>
</comment>
<feature type="binding site" evidence="6">
    <location>
        <position position="196"/>
    </location>
    <ligand>
        <name>hybrid [4Fe-2O-2S] cluster</name>
        <dbReference type="ChEBI" id="CHEBI:60519"/>
    </ligand>
</feature>
<dbReference type="InterPro" id="IPR016100">
    <property type="entry name" value="Prismane_a-bundle"/>
</dbReference>
<feature type="binding site" evidence="6">
    <location>
        <position position="373"/>
    </location>
    <ligand>
        <name>hybrid [4Fe-2O-2S] cluster</name>
        <dbReference type="ChEBI" id="CHEBI:60519"/>
    </ligand>
</feature>
<comment type="function">
    <text evidence="6">Catalyzes the reduction of hydroxylamine to form NH(3) and H(2)O.</text>
</comment>
<dbReference type="InterPro" id="IPR016099">
    <property type="entry name" value="Prismane-like_a/b-sand"/>
</dbReference>
<feature type="binding site" evidence="6">
    <location>
        <position position="3"/>
    </location>
    <ligand>
        <name>[4Fe-4S] cluster</name>
        <dbReference type="ChEBI" id="CHEBI:49883"/>
    </ligand>
</feature>
<comment type="subcellular location">
    <subcellularLocation>
        <location evidence="6">Cytoplasm</location>
    </subcellularLocation>
</comment>
<comment type="cofactor">
    <cofactor evidence="6">
        <name>[4Fe-4S] cluster</name>
        <dbReference type="ChEBI" id="CHEBI:49883"/>
    </cofactor>
    <text evidence="6">Binds 1 [4Fe-4S] cluster.</text>
</comment>
<dbReference type="Pfam" id="PF03063">
    <property type="entry name" value="Prismane"/>
    <property type="match status" value="1"/>
</dbReference>
<feature type="binding site" description="via persulfide group" evidence="6">
    <location>
        <position position="282"/>
    </location>
    <ligand>
        <name>hybrid [4Fe-2O-2S] cluster</name>
        <dbReference type="ChEBI" id="CHEBI:60519"/>
    </ligand>
</feature>
<dbReference type="RefSeq" id="WP_347437381.1">
    <property type="nucleotide sequence ID" value="NZ_CP089291.1"/>
</dbReference>
<keyword evidence="6" id="KW-0004">4Fe-4S</keyword>
<dbReference type="Proteomes" id="UP000830167">
    <property type="component" value="Chromosome"/>
</dbReference>
<feature type="binding site" evidence="6">
    <location>
        <position position="371"/>
    </location>
    <ligand>
        <name>hybrid [4Fe-2O-2S] cluster</name>
        <dbReference type="ChEBI" id="CHEBI:60519"/>
    </ligand>
</feature>